<dbReference type="InterPro" id="IPR021648">
    <property type="entry name" value="GLUE_dom"/>
</dbReference>
<accession>A0A2P2I3J5</accession>
<dbReference type="InterPro" id="IPR036390">
    <property type="entry name" value="WH_DNA-bd_sf"/>
</dbReference>
<evidence type="ECO:0000256" key="5">
    <source>
        <dbReference type="ARBA" id="ARBA00022927"/>
    </source>
</evidence>
<evidence type="ECO:0000313" key="10">
    <source>
        <dbReference type="EMBL" id="LAC21715.1"/>
    </source>
</evidence>
<dbReference type="GO" id="GO:0032266">
    <property type="term" value="F:phosphatidylinositol-3-phosphate binding"/>
    <property type="evidence" value="ECO:0007669"/>
    <property type="project" value="UniProtKB-UniRule"/>
</dbReference>
<reference evidence="9" key="2">
    <citation type="journal article" date="2018" name="Biosci. Biotechnol. Biochem.">
        <title>Polysaccharide hydrolase of the hadal zone amphipods Hirondellea gigas.</title>
        <authorList>
            <person name="Kobayashi H."/>
            <person name="Nagahama T."/>
            <person name="Arai W."/>
            <person name="Sasagawa Y."/>
            <person name="Umeda M."/>
            <person name="Hayashi T."/>
            <person name="Nikaido I."/>
            <person name="Watanabe H."/>
            <person name="Oguri K."/>
            <person name="Kitazato H."/>
            <person name="Fujioka K."/>
            <person name="Kido Y."/>
            <person name="Takami H."/>
        </authorList>
    </citation>
    <scope>NUCLEOTIDE SEQUENCE</scope>
    <source>
        <tissue evidence="9">Whole body</tissue>
    </source>
</reference>
<dbReference type="InterPro" id="IPR037855">
    <property type="entry name" value="Vps36"/>
</dbReference>
<reference evidence="10" key="1">
    <citation type="submission" date="2017-11" db="EMBL/GenBank/DDBJ databases">
        <title>The sensing device of the deep-sea amphipod.</title>
        <authorList>
            <person name="Kobayashi H."/>
            <person name="Nagahama T."/>
            <person name="Arai W."/>
            <person name="Sasagawa Y."/>
            <person name="Umeda M."/>
            <person name="Hayashi T."/>
            <person name="Nikaido I."/>
            <person name="Watanabe H."/>
            <person name="Oguri K."/>
            <person name="Kitazato H."/>
            <person name="Fujioka K."/>
            <person name="Kido Y."/>
            <person name="Takami H."/>
        </authorList>
    </citation>
    <scope>NUCLEOTIDE SEQUENCE</scope>
    <source>
        <tissue evidence="10">Whole body</tissue>
    </source>
</reference>
<evidence type="ECO:0000256" key="4">
    <source>
        <dbReference type="ARBA" id="ARBA00022490"/>
    </source>
</evidence>
<evidence type="ECO:0000313" key="9">
    <source>
        <dbReference type="EMBL" id="LAB68603.1"/>
    </source>
</evidence>
<dbReference type="GO" id="GO:0043328">
    <property type="term" value="P:protein transport to vacuole involved in ubiquitin-dependent protein catabolic process via the multivesicular body sorting pathway"/>
    <property type="evidence" value="ECO:0007669"/>
    <property type="project" value="UniProtKB-UniRule"/>
</dbReference>
<dbReference type="SUPFAM" id="SSF46785">
    <property type="entry name" value="Winged helix' DNA-binding domain"/>
    <property type="match status" value="2"/>
</dbReference>
<dbReference type="Gene3D" id="1.10.10.10">
    <property type="entry name" value="Winged helix-like DNA-binding domain superfamily/Winged helix DNA-binding domain"/>
    <property type="match status" value="2"/>
</dbReference>
<dbReference type="PANTHER" id="PTHR13128">
    <property type="entry name" value="VACUOLAR PROTEIN-SORTING-ASSOCIATED PROTEIN 36"/>
    <property type="match status" value="1"/>
</dbReference>
<feature type="domain" description="GLUE N-terminal" evidence="8">
    <location>
        <begin position="1"/>
        <end position="138"/>
    </location>
</feature>
<dbReference type="InterPro" id="IPR011993">
    <property type="entry name" value="PH-like_dom_sf"/>
</dbReference>
<evidence type="ECO:0000256" key="1">
    <source>
        <dbReference type="ARBA" id="ARBA00009697"/>
    </source>
</evidence>
<comment type="subunit">
    <text evidence="7">Component of the endosomal sorting complex required for transport II (ESCRT-II).</text>
</comment>
<dbReference type="EMBL" id="IACT01002438">
    <property type="protein sequence ID" value="LAC21715.1"/>
    <property type="molecule type" value="mRNA"/>
</dbReference>
<dbReference type="PANTHER" id="PTHR13128:SF12">
    <property type="entry name" value="VACUOLAR PROTEIN-SORTING-ASSOCIATED PROTEIN 36"/>
    <property type="match status" value="1"/>
</dbReference>
<dbReference type="GO" id="GO:0000814">
    <property type="term" value="C:ESCRT II complex"/>
    <property type="evidence" value="ECO:0007669"/>
    <property type="project" value="UniProtKB-UniRule"/>
</dbReference>
<evidence type="ECO:0000256" key="6">
    <source>
        <dbReference type="ARBA" id="ARBA00030114"/>
    </source>
</evidence>
<dbReference type="FunFam" id="1.10.10.10:FF:000416">
    <property type="entry name" value="Vacuolar protein-sorting-associated protein 36"/>
    <property type="match status" value="1"/>
</dbReference>
<keyword evidence="4 7" id="KW-0963">Cytoplasm</keyword>
<dbReference type="EMBL" id="IACF01002971">
    <property type="protein sequence ID" value="LAB68603.1"/>
    <property type="molecule type" value="mRNA"/>
</dbReference>
<comment type="subcellular location">
    <subcellularLocation>
        <location evidence="7">Cytoplasm</location>
    </subcellularLocation>
    <subcellularLocation>
        <location evidence="7">Endosome</location>
    </subcellularLocation>
</comment>
<dbReference type="AlphaFoldDB" id="A0A2P2I3J5"/>
<comment type="similarity">
    <text evidence="1 7">Belongs to the VPS36 family.</text>
</comment>
<dbReference type="InterPro" id="IPR040608">
    <property type="entry name" value="Snf8/Vps36"/>
</dbReference>
<evidence type="ECO:0000256" key="7">
    <source>
        <dbReference type="RuleBase" id="RU367095"/>
    </source>
</evidence>
<dbReference type="Pfam" id="PF04157">
    <property type="entry name" value="EAP30"/>
    <property type="match status" value="1"/>
</dbReference>
<evidence type="ECO:0000259" key="8">
    <source>
        <dbReference type="PROSITE" id="PS51495"/>
    </source>
</evidence>
<protein>
    <recommendedName>
        <fullName evidence="2 7">Vacuolar protein-sorting-associated protein 36</fullName>
    </recommendedName>
    <alternativeName>
        <fullName evidence="6 7">ESCRT-II complex subunit VPS36</fullName>
    </alternativeName>
</protein>
<evidence type="ECO:0000256" key="3">
    <source>
        <dbReference type="ARBA" id="ARBA00022448"/>
    </source>
</evidence>
<organism evidence="9">
    <name type="scientific">Hirondellea gigas</name>
    <dbReference type="NCBI Taxonomy" id="1518452"/>
    <lineage>
        <taxon>Eukaryota</taxon>
        <taxon>Metazoa</taxon>
        <taxon>Ecdysozoa</taxon>
        <taxon>Arthropoda</taxon>
        <taxon>Crustacea</taxon>
        <taxon>Multicrustacea</taxon>
        <taxon>Malacostraca</taxon>
        <taxon>Eumalacostraca</taxon>
        <taxon>Peracarida</taxon>
        <taxon>Amphipoda</taxon>
        <taxon>Amphilochidea</taxon>
        <taxon>Lysianassida</taxon>
        <taxon>Lysianassidira</taxon>
        <taxon>Lysianassoidea</taxon>
        <taxon>Lysianassidae</taxon>
        <taxon>Hirondellea</taxon>
    </lineage>
</organism>
<keyword evidence="7" id="KW-0967">Endosome</keyword>
<dbReference type="InterPro" id="IPR036388">
    <property type="entry name" value="WH-like_DNA-bd_sf"/>
</dbReference>
<proteinExistence type="evidence at transcript level"/>
<name>A0A2P2I3J5_9CRUS</name>
<dbReference type="GO" id="GO:0031902">
    <property type="term" value="C:late endosome membrane"/>
    <property type="evidence" value="ECO:0007669"/>
    <property type="project" value="UniProtKB-UniRule"/>
</dbReference>
<dbReference type="GO" id="GO:0043130">
    <property type="term" value="F:ubiquitin binding"/>
    <property type="evidence" value="ECO:0007669"/>
    <property type="project" value="UniProtKB-UniRule"/>
</dbReference>
<keyword evidence="3 7" id="KW-0813">Transport</keyword>
<dbReference type="Gene3D" id="2.30.29.30">
    <property type="entry name" value="Pleckstrin-homology domain (PH domain)/Phosphotyrosine-binding domain (PTB)"/>
    <property type="match status" value="1"/>
</dbReference>
<evidence type="ECO:0000256" key="2">
    <source>
        <dbReference type="ARBA" id="ARBA00017953"/>
    </source>
</evidence>
<keyword evidence="5 7" id="KW-0653">Protein transport</keyword>
<comment type="function">
    <text evidence="7">Component of the ESCRT-II complex (endosomal sorting complex required for transport II), which is required for multivesicular body (MVB) formation and sorting of endosomal cargo proteins into MVBs.</text>
</comment>
<dbReference type="SUPFAM" id="SSF50729">
    <property type="entry name" value="PH domain-like"/>
    <property type="match status" value="1"/>
</dbReference>
<sequence length="401" mass="43836">MDRWYWTASTYLPGEIAKYSCNCKRLYDGDNKTGYEDGHLTVTSIRLLWKHSSNNKSLGLSLSIVVLVEEESGGFMSSGGKIVLHLTSTPAEQPSGPFGTSPHSHIKLGLKHSDLSTCTVQLRAAVSDKVWESGSFRNMVLSDVSSSNNRNKPARAGILGIERAIEAKQQATSQSISVAFEDLKQLMTQAKAMVKLSHSIAARLKDQDTEASADETTQFRSCLLSLGIDDPVTREAVGSTSQYHKKLAEEISQTLETSVREVGGVMLLSEVYCRINRARGLHLVSPEDVANACSIMTSSRFPLNLYSFESGVQVLQLTTLDTKTLVSETRELLERECGGRDGGPDGKWKGVSAGELGRMAGLPLMLAKERLLLCEKNGAALRDESSEGLQFFPNYFDQLST</sequence>
<dbReference type="Gene3D" id="6.10.140.260">
    <property type="match status" value="1"/>
</dbReference>
<dbReference type="PROSITE" id="PS51495">
    <property type="entry name" value="GLUE"/>
    <property type="match status" value="1"/>
</dbReference>
<dbReference type="Pfam" id="PF11605">
    <property type="entry name" value="Vps36_ESCRT-II"/>
    <property type="match status" value="1"/>
</dbReference>